<evidence type="ECO:0000313" key="1">
    <source>
        <dbReference type="EMBL" id="MCH6170510.1"/>
    </source>
</evidence>
<dbReference type="Proteomes" id="UP001299970">
    <property type="component" value="Unassembled WGS sequence"/>
</dbReference>
<keyword evidence="2" id="KW-1185">Reference proteome</keyword>
<sequence>MGHLIRVCRAVPSFEILPWPALGGPMTSTTTVSGPVDDVGTSAQNWSMVSDVTAQNRAWTGAVPALIRFHGVLYLFYRGTSDRGTVYYCTSRDGSRWSARIRMIERPGEAQAAAEVVPIVFQDALYVFFRDKTDPGMIKVCHTVDGHEWSPLSTITTQAARSSSRPVPMEHGGSLYVFYRGDSATRGLRICVSSTGSAWTAPVDLEHMTGTMADAPVPVVHGDRLVVAFRPGQSPATLLTLVSDNSAGWRYGGTITSASFDTASNPALISYRGMLYAFYTDHVDEGALLVAQSLDGLAWYGWRSINGHNRSRETPVPAVHDDGLFLFFRDESDPTLINVCTKNDNDSWNRYTSISARNHAAADGALQVVSDEFGIDVGFRSTDHDGTGLATFHATTPEWWSPRLIDVPAAVAAVSPTGVFKHCVVGDVTQNTYDRIRAILPYRDWFLLPRHRALEARGQMDIADRDRDREARAVTLPEDGLNHPGGGQVIGDYLALSLEGTGGRHGCVRFYDLSALTDTTEPALLDLRVDVGRAVNAVGITDVGSGANRHYVIAVYGEGEVSVYESNPLPLADPRCRFTFRFSCRTTGQPAPDHISLLTDIHGDVWLLGLGSHESAGPTDSSPIRFEDWVTLYKLDLAGRHMALWSRELVRVQAPERFLIHFRFGAGLEVNDPGSVRLFASDRNVDSANRNWRLAYNEFGPRV</sequence>
<dbReference type="RefSeq" id="WP_343963127.1">
    <property type="nucleotide sequence ID" value="NZ_BAAAJF010000050.1"/>
</dbReference>
<accession>A0ABS9TPM0</accession>
<organism evidence="1 2">
    <name type="scientific">Pseudonocardia alaniniphila</name>
    <dbReference type="NCBI Taxonomy" id="75291"/>
    <lineage>
        <taxon>Bacteria</taxon>
        <taxon>Bacillati</taxon>
        <taxon>Actinomycetota</taxon>
        <taxon>Actinomycetes</taxon>
        <taxon>Pseudonocardiales</taxon>
        <taxon>Pseudonocardiaceae</taxon>
        <taxon>Pseudonocardia</taxon>
    </lineage>
</organism>
<proteinExistence type="predicted"/>
<gene>
    <name evidence="1" type="ORF">MMF94_32815</name>
</gene>
<dbReference type="EMBL" id="JAKXMK010000033">
    <property type="protein sequence ID" value="MCH6170510.1"/>
    <property type="molecule type" value="Genomic_DNA"/>
</dbReference>
<dbReference type="InterPro" id="IPR023296">
    <property type="entry name" value="Glyco_hydro_beta-prop_sf"/>
</dbReference>
<evidence type="ECO:0008006" key="3">
    <source>
        <dbReference type="Google" id="ProtNLM"/>
    </source>
</evidence>
<name>A0ABS9TPM0_9PSEU</name>
<dbReference type="Gene3D" id="2.115.10.20">
    <property type="entry name" value="Glycosyl hydrolase domain, family 43"/>
    <property type="match status" value="1"/>
</dbReference>
<dbReference type="SUPFAM" id="SSF89372">
    <property type="entry name" value="Fucose-specific lectin"/>
    <property type="match status" value="2"/>
</dbReference>
<protein>
    <recommendedName>
        <fullName evidence="3">Exo-alpha-sialidase</fullName>
    </recommendedName>
</protein>
<comment type="caution">
    <text evidence="1">The sequence shown here is derived from an EMBL/GenBank/DDBJ whole genome shotgun (WGS) entry which is preliminary data.</text>
</comment>
<evidence type="ECO:0000313" key="2">
    <source>
        <dbReference type="Proteomes" id="UP001299970"/>
    </source>
</evidence>
<reference evidence="1 2" key="1">
    <citation type="submission" date="2022-03" db="EMBL/GenBank/DDBJ databases">
        <title>Pseudonocardia alaer sp. nov., a novel actinomycete isolated from reed forest soil.</title>
        <authorList>
            <person name="Wang L."/>
        </authorList>
    </citation>
    <scope>NUCLEOTIDE SEQUENCE [LARGE SCALE GENOMIC DNA]</scope>
    <source>
        <strain evidence="1 2">Y-16303</strain>
    </source>
</reference>